<feature type="transmembrane region" description="Helical" evidence="7">
    <location>
        <begin position="65"/>
        <end position="85"/>
    </location>
</feature>
<evidence type="ECO:0008006" key="10">
    <source>
        <dbReference type="Google" id="ProtNLM"/>
    </source>
</evidence>
<dbReference type="AlphaFoldDB" id="A0A0L0P7K0"/>
<keyword evidence="4 7" id="KW-1133">Transmembrane helix</keyword>
<dbReference type="PANTHER" id="PTHR20855">
    <property type="entry name" value="ADIPOR/PROGESTIN RECEPTOR-RELATED"/>
    <property type="match status" value="1"/>
</dbReference>
<protein>
    <recommendedName>
        <fullName evidence="10">Hemolysin III family channel protein</fullName>
    </recommendedName>
</protein>
<feature type="binding site" evidence="6">
    <location>
        <position position="279"/>
    </location>
    <ligand>
        <name>Zn(2+)</name>
        <dbReference type="ChEBI" id="CHEBI:29105"/>
    </ligand>
</feature>
<evidence type="ECO:0000256" key="2">
    <source>
        <dbReference type="ARBA" id="ARBA00007018"/>
    </source>
</evidence>
<comment type="caution">
    <text evidence="8">The sequence shown here is derived from an EMBL/GenBank/DDBJ whole genome shotgun (WGS) entry which is preliminary data.</text>
</comment>
<evidence type="ECO:0000256" key="4">
    <source>
        <dbReference type="ARBA" id="ARBA00022989"/>
    </source>
</evidence>
<evidence type="ECO:0000313" key="8">
    <source>
        <dbReference type="EMBL" id="KNE02210.1"/>
    </source>
</evidence>
<feature type="binding site" evidence="6">
    <location>
        <position position="283"/>
    </location>
    <ligand>
        <name>Zn(2+)</name>
        <dbReference type="ChEBI" id="CHEBI:29105"/>
    </ligand>
</feature>
<dbReference type="GO" id="GO:0006882">
    <property type="term" value="P:intracellular zinc ion homeostasis"/>
    <property type="evidence" value="ECO:0007669"/>
    <property type="project" value="TreeGrafter"/>
</dbReference>
<dbReference type="PANTHER" id="PTHR20855:SF52">
    <property type="entry name" value="ADIPONECTIN RECEPTOR PROTEIN"/>
    <property type="match status" value="1"/>
</dbReference>
<feature type="transmembrane region" description="Helical" evidence="7">
    <location>
        <begin position="139"/>
        <end position="159"/>
    </location>
</feature>
<keyword evidence="6" id="KW-0479">Metal-binding</keyword>
<accession>A0A0L0P7K0</accession>
<feature type="transmembrane region" description="Helical" evidence="7">
    <location>
        <begin position="97"/>
        <end position="118"/>
    </location>
</feature>
<feature type="transmembrane region" description="Helical" evidence="7">
    <location>
        <begin position="196"/>
        <end position="217"/>
    </location>
</feature>
<reference evidence="9" key="1">
    <citation type="journal article" date="2015" name="BMC Genomics">
        <title>Draft genome of a commonly misdiagnosed multidrug resistant pathogen Candida auris.</title>
        <authorList>
            <person name="Chatterjee S."/>
            <person name="Alampalli S.V."/>
            <person name="Nageshan R.K."/>
            <person name="Chettiar S.T."/>
            <person name="Joshi S."/>
            <person name="Tatu U.S."/>
        </authorList>
    </citation>
    <scope>NUCLEOTIDE SEQUENCE [LARGE SCALE GENOMIC DNA]</scope>
    <source>
        <strain evidence="9">6684</strain>
    </source>
</reference>
<feature type="binding site" evidence="6">
    <location>
        <position position="121"/>
    </location>
    <ligand>
        <name>Zn(2+)</name>
        <dbReference type="ChEBI" id="CHEBI:29105"/>
    </ligand>
</feature>
<evidence type="ECO:0000313" key="9">
    <source>
        <dbReference type="Proteomes" id="UP000037122"/>
    </source>
</evidence>
<dbReference type="VEuPathDB" id="FungiDB:QG37_00699"/>
<sequence>MLNHRKAETLTETIHESNNSRRLYFYHEIDSWQQDNHFIRYGYIKETRSFKECIKSLTYWHNESINIYSHLVPSMMGLFFISHYLSKMPKFENYLGIWEIFNFYQFGIAATFCLGLSASFHCFKCHSPKVSKAGNQCDYFGIIVLITCSLNSIVLFTFYDLPSWRNAFIGLFCAFALMCTKVTFDVRFSTPAYRPFRSCMFIMFGLSGVLPVFTAVAKFGLEEAEKRANALWLVGEGFFYIFGASLYAARIPERFFHAKGSTAAKKHLRGKFDFVGHSHQIFHFMVVIAAYCHWKALIGCYIYLHEVVLESHHT</sequence>
<dbReference type="GO" id="GO:0038023">
    <property type="term" value="F:signaling receptor activity"/>
    <property type="evidence" value="ECO:0007669"/>
    <property type="project" value="TreeGrafter"/>
</dbReference>
<evidence type="ECO:0000256" key="5">
    <source>
        <dbReference type="ARBA" id="ARBA00023136"/>
    </source>
</evidence>
<feature type="transmembrane region" description="Helical" evidence="7">
    <location>
        <begin position="229"/>
        <end position="249"/>
    </location>
</feature>
<evidence type="ECO:0000256" key="1">
    <source>
        <dbReference type="ARBA" id="ARBA00004141"/>
    </source>
</evidence>
<dbReference type="Pfam" id="PF03006">
    <property type="entry name" value="HlyIII"/>
    <property type="match status" value="1"/>
</dbReference>
<evidence type="ECO:0000256" key="7">
    <source>
        <dbReference type="SAM" id="Phobius"/>
    </source>
</evidence>
<name>A0A0L0P7K0_CANAR</name>
<keyword evidence="6" id="KW-0862">Zinc</keyword>
<dbReference type="InterPro" id="IPR004254">
    <property type="entry name" value="AdipoR/HlyIII-related"/>
</dbReference>
<evidence type="ECO:0000256" key="3">
    <source>
        <dbReference type="ARBA" id="ARBA00022692"/>
    </source>
</evidence>
<proteinExistence type="inferred from homology"/>
<dbReference type="EMBL" id="LGST01000005">
    <property type="protein sequence ID" value="KNE02210.1"/>
    <property type="molecule type" value="Genomic_DNA"/>
</dbReference>
<feature type="transmembrane region" description="Helical" evidence="7">
    <location>
        <begin position="281"/>
        <end position="304"/>
    </location>
</feature>
<dbReference type="GO" id="GO:0046872">
    <property type="term" value="F:metal ion binding"/>
    <property type="evidence" value="ECO:0007669"/>
    <property type="project" value="UniProtKB-KW"/>
</dbReference>
<dbReference type="Proteomes" id="UP000037122">
    <property type="component" value="Unassembled WGS sequence"/>
</dbReference>
<gene>
    <name evidence="8" type="ORF">QG37_00699</name>
</gene>
<comment type="subcellular location">
    <subcellularLocation>
        <location evidence="1">Membrane</location>
        <topology evidence="1">Multi-pass membrane protein</topology>
    </subcellularLocation>
</comment>
<organism evidence="8 9">
    <name type="scientific">Candidozyma auris</name>
    <name type="common">Yeast</name>
    <name type="synonym">Candida auris</name>
    <dbReference type="NCBI Taxonomy" id="498019"/>
    <lineage>
        <taxon>Eukaryota</taxon>
        <taxon>Fungi</taxon>
        <taxon>Dikarya</taxon>
        <taxon>Ascomycota</taxon>
        <taxon>Saccharomycotina</taxon>
        <taxon>Pichiomycetes</taxon>
        <taxon>Metschnikowiaceae</taxon>
        <taxon>Candidozyma</taxon>
    </lineage>
</organism>
<evidence type="ECO:0000256" key="6">
    <source>
        <dbReference type="PIRSR" id="PIRSR604254-1"/>
    </source>
</evidence>
<comment type="similarity">
    <text evidence="2">Belongs to the ADIPOR family.</text>
</comment>
<dbReference type="GO" id="GO:0016020">
    <property type="term" value="C:membrane"/>
    <property type="evidence" value="ECO:0007669"/>
    <property type="project" value="UniProtKB-SubCell"/>
</dbReference>
<keyword evidence="3 7" id="KW-0812">Transmembrane</keyword>
<keyword evidence="5 7" id="KW-0472">Membrane</keyword>